<gene>
    <name evidence="1" type="ORF">VMF7928_01485</name>
</gene>
<proteinExistence type="predicted"/>
<dbReference type="RefSeq" id="WP_237360846.1">
    <property type="nucleotide sequence ID" value="NZ_CAKLDM010000002.1"/>
</dbReference>
<evidence type="ECO:0008006" key="3">
    <source>
        <dbReference type="Google" id="ProtNLM"/>
    </source>
</evidence>
<dbReference type="Pfam" id="PF05930">
    <property type="entry name" value="Phage_AlpA"/>
    <property type="match status" value="1"/>
</dbReference>
<accession>A0ABM9A2A3</accession>
<evidence type="ECO:0000313" key="2">
    <source>
        <dbReference type="Proteomes" id="UP000838748"/>
    </source>
</evidence>
<name>A0ABM9A2A3_9VIBR</name>
<protein>
    <recommendedName>
        <fullName evidence="3">AlpA family phage regulatory protein</fullName>
    </recommendedName>
</protein>
<evidence type="ECO:0000313" key="1">
    <source>
        <dbReference type="EMBL" id="CAH0538563.1"/>
    </source>
</evidence>
<dbReference type="InterPro" id="IPR010260">
    <property type="entry name" value="AlpA"/>
</dbReference>
<keyword evidence="2" id="KW-1185">Reference proteome</keyword>
<dbReference type="EMBL" id="CAKLDM010000002">
    <property type="protein sequence ID" value="CAH0538563.1"/>
    <property type="molecule type" value="Genomic_DNA"/>
</dbReference>
<sequence length="69" mass="8132">MMKKPQHTNFDRVMTLDEAALVMRRSKKTLWRLWAKEKAFPKPILIKGRAIGWRESTINKFLDTGEVES</sequence>
<comment type="caution">
    <text evidence="1">The sequence shown here is derived from an EMBL/GenBank/DDBJ whole genome shotgun (WGS) entry which is preliminary data.</text>
</comment>
<dbReference type="Proteomes" id="UP000838748">
    <property type="component" value="Unassembled WGS sequence"/>
</dbReference>
<organism evidence="1 2">
    <name type="scientific">Vibrio marisflavi CECT 7928</name>
    <dbReference type="NCBI Taxonomy" id="634439"/>
    <lineage>
        <taxon>Bacteria</taxon>
        <taxon>Pseudomonadati</taxon>
        <taxon>Pseudomonadota</taxon>
        <taxon>Gammaproteobacteria</taxon>
        <taxon>Vibrionales</taxon>
        <taxon>Vibrionaceae</taxon>
        <taxon>Vibrio</taxon>
    </lineage>
</organism>
<reference evidence="1" key="1">
    <citation type="submission" date="2021-11" db="EMBL/GenBank/DDBJ databases">
        <authorList>
            <person name="Rodrigo-Torres L."/>
            <person name="Arahal R. D."/>
            <person name="Lucena T."/>
        </authorList>
    </citation>
    <scope>NUCLEOTIDE SEQUENCE</scope>
    <source>
        <strain evidence="1">CECT 7928</strain>
    </source>
</reference>